<protein>
    <recommendedName>
        <fullName evidence="4">Secreted protein</fullName>
    </recommendedName>
</protein>
<name>A0A4S2B4N2_9BACE</name>
<dbReference type="AlphaFoldDB" id="A0A4S2B4N2"/>
<dbReference type="EMBL" id="SRYZ01000003">
    <property type="protein sequence ID" value="TGY09107.1"/>
    <property type="molecule type" value="Genomic_DNA"/>
</dbReference>
<dbReference type="Proteomes" id="UP000310532">
    <property type="component" value="Unassembled WGS sequence"/>
</dbReference>
<sequence>MKRLGLTLVAAVCLTATTFAAGNQPTTAKWEGNINITKLSKYLNLDSNQHEEVANICEYFTEQMEHATNSKKNQEKLLRNAVYGNLKLMKKTLNEKQYADYARVLNVTLLNKGIEVK</sequence>
<evidence type="ECO:0008006" key="4">
    <source>
        <dbReference type="Google" id="ProtNLM"/>
    </source>
</evidence>
<dbReference type="RefSeq" id="WP_136009039.1">
    <property type="nucleotide sequence ID" value="NZ_SRYZ01000003.1"/>
</dbReference>
<keyword evidence="3" id="KW-1185">Reference proteome</keyword>
<evidence type="ECO:0000313" key="2">
    <source>
        <dbReference type="EMBL" id="TGY09107.1"/>
    </source>
</evidence>
<proteinExistence type="predicted"/>
<keyword evidence="1" id="KW-0732">Signal</keyword>
<organism evidence="2 3">
    <name type="scientific">Bacteroides muris</name>
    <name type="common">ex Afrizal et al. 2022</name>
    <dbReference type="NCBI Taxonomy" id="2516960"/>
    <lineage>
        <taxon>Bacteria</taxon>
        <taxon>Pseudomonadati</taxon>
        <taxon>Bacteroidota</taxon>
        <taxon>Bacteroidia</taxon>
        <taxon>Bacteroidales</taxon>
        <taxon>Bacteroidaceae</taxon>
        <taxon>Bacteroides</taxon>
    </lineage>
</organism>
<evidence type="ECO:0000313" key="3">
    <source>
        <dbReference type="Proteomes" id="UP000310532"/>
    </source>
</evidence>
<gene>
    <name evidence="2" type="ORF">E5355_02470</name>
</gene>
<reference evidence="2 3" key="1">
    <citation type="submission" date="2019-04" db="EMBL/GenBank/DDBJ databases">
        <title>Microbes associate with the intestines of laboratory mice.</title>
        <authorList>
            <person name="Navarre W."/>
            <person name="Wong E."/>
            <person name="Huang K."/>
            <person name="Tropini C."/>
            <person name="Ng K."/>
            <person name="Yu B."/>
        </authorList>
    </citation>
    <scope>NUCLEOTIDE SEQUENCE [LARGE SCALE GENOMIC DNA]</scope>
    <source>
        <strain evidence="2 3">NM69_E16B</strain>
    </source>
</reference>
<accession>A0A4S2B4N2</accession>
<comment type="caution">
    <text evidence="2">The sequence shown here is derived from an EMBL/GenBank/DDBJ whole genome shotgun (WGS) entry which is preliminary data.</text>
</comment>
<evidence type="ECO:0000256" key="1">
    <source>
        <dbReference type="SAM" id="SignalP"/>
    </source>
</evidence>
<feature type="signal peptide" evidence="1">
    <location>
        <begin position="1"/>
        <end position="21"/>
    </location>
</feature>
<feature type="chain" id="PRO_5020685722" description="Secreted protein" evidence="1">
    <location>
        <begin position="22"/>
        <end position="117"/>
    </location>
</feature>